<accession>A0A0N4WYV7</accession>
<sequence length="47" mass="5734">REVQTSITKKERRRSLTNPFRTKRSKSVDYRPELMIERRGLLKNSRD</sequence>
<evidence type="ECO:0000313" key="3">
    <source>
        <dbReference type="Proteomes" id="UP000268014"/>
    </source>
</evidence>
<protein>
    <submittedName>
        <fullName evidence="2 4">Uncharacterized protein</fullName>
    </submittedName>
</protein>
<evidence type="ECO:0000313" key="2">
    <source>
        <dbReference type="EMBL" id="VDO63237.1"/>
    </source>
</evidence>
<evidence type="ECO:0000256" key="1">
    <source>
        <dbReference type="SAM" id="MobiDB-lite"/>
    </source>
</evidence>
<dbReference type="WBParaSite" id="HPLM_0001708301-mRNA-1">
    <property type="protein sequence ID" value="HPLM_0001708301-mRNA-1"/>
    <property type="gene ID" value="HPLM_0001708301"/>
</dbReference>
<proteinExistence type="predicted"/>
<dbReference type="Proteomes" id="UP000268014">
    <property type="component" value="Unassembled WGS sequence"/>
</dbReference>
<evidence type="ECO:0000313" key="4">
    <source>
        <dbReference type="WBParaSite" id="HPLM_0001708301-mRNA-1"/>
    </source>
</evidence>
<dbReference type="EMBL" id="UZAF01019752">
    <property type="protein sequence ID" value="VDO63237.1"/>
    <property type="molecule type" value="Genomic_DNA"/>
</dbReference>
<name>A0A0N4WYV7_HAEPC</name>
<dbReference type="AlphaFoldDB" id="A0A0N4WYV7"/>
<keyword evidence="3" id="KW-1185">Reference proteome</keyword>
<organism evidence="4">
    <name type="scientific">Haemonchus placei</name>
    <name type="common">Barber's pole worm</name>
    <dbReference type="NCBI Taxonomy" id="6290"/>
    <lineage>
        <taxon>Eukaryota</taxon>
        <taxon>Metazoa</taxon>
        <taxon>Ecdysozoa</taxon>
        <taxon>Nematoda</taxon>
        <taxon>Chromadorea</taxon>
        <taxon>Rhabditida</taxon>
        <taxon>Rhabditina</taxon>
        <taxon>Rhabditomorpha</taxon>
        <taxon>Strongyloidea</taxon>
        <taxon>Trichostrongylidae</taxon>
        <taxon>Haemonchus</taxon>
    </lineage>
</organism>
<gene>
    <name evidence="2" type="ORF">HPLM_LOCUS17075</name>
</gene>
<reference evidence="2 3" key="2">
    <citation type="submission" date="2018-11" db="EMBL/GenBank/DDBJ databases">
        <authorList>
            <consortium name="Pathogen Informatics"/>
        </authorList>
    </citation>
    <scope>NUCLEOTIDE SEQUENCE [LARGE SCALE GENOMIC DNA]</scope>
    <source>
        <strain evidence="2 3">MHpl1</strain>
    </source>
</reference>
<feature type="region of interest" description="Disordered" evidence="1">
    <location>
        <begin position="1"/>
        <end position="24"/>
    </location>
</feature>
<feature type="compositionally biased region" description="Basic residues" evidence="1">
    <location>
        <begin position="10"/>
        <end position="24"/>
    </location>
</feature>
<reference evidence="4" key="1">
    <citation type="submission" date="2017-02" db="UniProtKB">
        <authorList>
            <consortium name="WormBaseParasite"/>
        </authorList>
    </citation>
    <scope>IDENTIFICATION</scope>
</reference>